<gene>
    <name evidence="1" type="ORF">BN000_05008</name>
</gene>
<organism evidence="1 2">
    <name type="scientific">Neobacillus massiliamazoniensis</name>
    <dbReference type="NCBI Taxonomy" id="1499688"/>
    <lineage>
        <taxon>Bacteria</taxon>
        <taxon>Bacillati</taxon>
        <taxon>Bacillota</taxon>
        <taxon>Bacilli</taxon>
        <taxon>Bacillales</taxon>
        <taxon>Bacillaceae</taxon>
        <taxon>Neobacillus</taxon>
    </lineage>
</organism>
<proteinExistence type="predicted"/>
<reference evidence="2" key="1">
    <citation type="submission" date="2015-05" db="EMBL/GenBank/DDBJ databases">
        <authorList>
            <person name="Urmite Genomes"/>
        </authorList>
    </citation>
    <scope>NUCLEOTIDE SEQUENCE [LARGE SCALE GENOMIC DNA]</scope>
    <source>
        <strain evidence="2">LF1</strain>
    </source>
</reference>
<evidence type="ECO:0000313" key="2">
    <source>
        <dbReference type="Proteomes" id="UP000199087"/>
    </source>
</evidence>
<keyword evidence="2" id="KW-1185">Reference proteome</keyword>
<evidence type="ECO:0000313" key="1">
    <source>
        <dbReference type="EMBL" id="CRK84949.1"/>
    </source>
</evidence>
<accession>A0A0U1P3R0</accession>
<sequence length="45" mass="5335">MRRYFQQKMLPLRMALTTCSKMNRLIIGGDDYGKEIERNPTEIES</sequence>
<dbReference type="Proteomes" id="UP000199087">
    <property type="component" value="Unassembled WGS sequence"/>
</dbReference>
<dbReference type="EMBL" id="CVRB01000006">
    <property type="protein sequence ID" value="CRK84949.1"/>
    <property type="molecule type" value="Genomic_DNA"/>
</dbReference>
<dbReference type="AlphaFoldDB" id="A0A0U1P3R0"/>
<protein>
    <submittedName>
        <fullName evidence="1">Uncharacterized protein</fullName>
    </submittedName>
</protein>
<name>A0A0U1P3R0_9BACI</name>
<dbReference type="STRING" id="1499688.BN000_05008"/>